<dbReference type="SUPFAM" id="SSF51161">
    <property type="entry name" value="Trimeric LpxA-like enzymes"/>
    <property type="match status" value="1"/>
</dbReference>
<evidence type="ECO:0000256" key="1">
    <source>
        <dbReference type="ARBA" id="ARBA00022679"/>
    </source>
</evidence>
<dbReference type="PROSITE" id="PS00101">
    <property type="entry name" value="HEXAPEP_TRANSFERASES"/>
    <property type="match status" value="1"/>
</dbReference>
<dbReference type="RefSeq" id="WP_206654820.1">
    <property type="nucleotide sequence ID" value="NZ_CP071182.1"/>
</dbReference>
<dbReference type="Proteomes" id="UP000663505">
    <property type="component" value="Chromosome"/>
</dbReference>
<sequence>MSKLNMLVATKLKGFIEYWSLLHEHKYLDPTIGVLKGVIVGPDVTIGRYTYIGANSAINSGNIGAFCSISTNVVIGGDDHSMGAVSTHPFWSAPNGWTFSTTDTVDRWTQPKSAPVIGNDVWIGANAVVLRGAVIEDGAVIGAGAVVSGKIPAYGIAVGVPARVIRYRFPADICERLRQSNWWDWEKERLERMRASFANVDEFLEALNVEQYAKAAKSS</sequence>
<proteinExistence type="predicted"/>
<dbReference type="InterPro" id="IPR001451">
    <property type="entry name" value="Hexapep"/>
</dbReference>
<organism evidence="3 4">
    <name type="scientific">Alicyclobacillus mengziensis</name>
    <dbReference type="NCBI Taxonomy" id="2931921"/>
    <lineage>
        <taxon>Bacteria</taxon>
        <taxon>Bacillati</taxon>
        <taxon>Bacillota</taxon>
        <taxon>Bacilli</taxon>
        <taxon>Bacillales</taxon>
        <taxon>Alicyclobacillaceae</taxon>
        <taxon>Alicyclobacillus</taxon>
    </lineage>
</organism>
<dbReference type="InterPro" id="IPR011004">
    <property type="entry name" value="Trimer_LpxA-like_sf"/>
</dbReference>
<dbReference type="PANTHER" id="PTHR43300:SF11">
    <property type="entry name" value="ACETYLTRANSFERASE RV3034C-RELATED"/>
    <property type="match status" value="1"/>
</dbReference>
<dbReference type="AlphaFoldDB" id="A0A9X7Z4K7"/>
<reference evidence="3 4" key="1">
    <citation type="submission" date="2021-02" db="EMBL/GenBank/DDBJ databases">
        <title>Alicyclobacillus curvatus sp. nov. and Alicyclobacillus mengziensis sp. nov., two acidophilic bacteria isolated from acid mine drainage.</title>
        <authorList>
            <person name="Huang Y."/>
        </authorList>
    </citation>
    <scope>NUCLEOTIDE SEQUENCE [LARGE SCALE GENOMIC DNA]</scope>
    <source>
        <strain evidence="3 4">S30H14</strain>
    </source>
</reference>
<evidence type="ECO:0000313" key="3">
    <source>
        <dbReference type="EMBL" id="QSO45452.1"/>
    </source>
</evidence>
<keyword evidence="4" id="KW-1185">Reference proteome</keyword>
<dbReference type="KEGG" id="afx:JZ786_12780"/>
<keyword evidence="1" id="KW-0808">Transferase</keyword>
<accession>A0A9X7Z4K7</accession>
<evidence type="ECO:0000256" key="2">
    <source>
        <dbReference type="ARBA" id="ARBA00022737"/>
    </source>
</evidence>
<dbReference type="GO" id="GO:0016740">
    <property type="term" value="F:transferase activity"/>
    <property type="evidence" value="ECO:0007669"/>
    <property type="project" value="UniProtKB-KW"/>
</dbReference>
<gene>
    <name evidence="3" type="ORF">JZ786_12780</name>
</gene>
<dbReference type="CDD" id="cd03349">
    <property type="entry name" value="LbH_XAT"/>
    <property type="match status" value="1"/>
</dbReference>
<evidence type="ECO:0000313" key="4">
    <source>
        <dbReference type="Proteomes" id="UP000663505"/>
    </source>
</evidence>
<dbReference type="Pfam" id="PF00132">
    <property type="entry name" value="Hexapep"/>
    <property type="match status" value="1"/>
</dbReference>
<dbReference type="Gene3D" id="2.160.10.10">
    <property type="entry name" value="Hexapeptide repeat proteins"/>
    <property type="match status" value="1"/>
</dbReference>
<name>A0A9X7Z4K7_9BACL</name>
<protein>
    <submittedName>
        <fullName evidence="3">CatB-related O-acetyltransferase</fullName>
    </submittedName>
</protein>
<dbReference type="InterPro" id="IPR050179">
    <property type="entry name" value="Trans_hexapeptide_repeat"/>
</dbReference>
<keyword evidence="2" id="KW-0677">Repeat</keyword>
<dbReference type="InterPro" id="IPR018357">
    <property type="entry name" value="Hexapep_transf_CS"/>
</dbReference>
<dbReference type="EMBL" id="CP071182">
    <property type="protein sequence ID" value="QSO45452.1"/>
    <property type="molecule type" value="Genomic_DNA"/>
</dbReference>
<dbReference type="PANTHER" id="PTHR43300">
    <property type="entry name" value="ACETYLTRANSFERASE"/>
    <property type="match status" value="1"/>
</dbReference>